<sequence length="80" mass="8589">MWEAWNSDDHASFGWAVHHSQRGQERGSGRGEALDIGLRLIGSLGTSLGTLAAFFQLCGATILWIRGFTALPSISYPGIA</sequence>
<keyword evidence="1" id="KW-1133">Transmembrane helix</keyword>
<organism evidence="3">
    <name type="scientific">Laccaria bicolor (strain S238N-H82 / ATCC MYA-4686)</name>
    <name type="common">Bicoloured deceiver</name>
    <name type="synonym">Laccaria laccata var. bicolor</name>
    <dbReference type="NCBI Taxonomy" id="486041"/>
    <lineage>
        <taxon>Eukaryota</taxon>
        <taxon>Fungi</taxon>
        <taxon>Dikarya</taxon>
        <taxon>Basidiomycota</taxon>
        <taxon>Agaricomycotina</taxon>
        <taxon>Agaricomycetes</taxon>
        <taxon>Agaricomycetidae</taxon>
        <taxon>Agaricales</taxon>
        <taxon>Agaricineae</taxon>
        <taxon>Hydnangiaceae</taxon>
        <taxon>Laccaria</taxon>
    </lineage>
</organism>
<keyword evidence="1" id="KW-0812">Transmembrane</keyword>
<evidence type="ECO:0000256" key="1">
    <source>
        <dbReference type="SAM" id="Phobius"/>
    </source>
</evidence>
<gene>
    <name evidence="2" type="ORF">LACBIDRAFT_304298</name>
</gene>
<proteinExistence type="predicted"/>
<dbReference type="RefSeq" id="XP_001884706.1">
    <property type="nucleotide sequence ID" value="XM_001884671.1"/>
</dbReference>
<accession>B0DLB5</accession>
<reference evidence="2 3" key="1">
    <citation type="journal article" date="2008" name="Nature">
        <title>The genome of Laccaria bicolor provides insights into mycorrhizal symbiosis.</title>
        <authorList>
            <person name="Martin F."/>
            <person name="Aerts A."/>
            <person name="Ahren D."/>
            <person name="Brun A."/>
            <person name="Danchin E.G.J."/>
            <person name="Duchaussoy F."/>
            <person name="Gibon J."/>
            <person name="Kohler A."/>
            <person name="Lindquist E."/>
            <person name="Pereda V."/>
            <person name="Salamov A."/>
            <person name="Shapiro H.J."/>
            <person name="Wuyts J."/>
            <person name="Blaudez D."/>
            <person name="Buee M."/>
            <person name="Brokstein P."/>
            <person name="Canbaeck B."/>
            <person name="Cohen D."/>
            <person name="Courty P.E."/>
            <person name="Coutinho P.M."/>
            <person name="Delaruelle C."/>
            <person name="Detter J.C."/>
            <person name="Deveau A."/>
            <person name="DiFazio S."/>
            <person name="Duplessis S."/>
            <person name="Fraissinet-Tachet L."/>
            <person name="Lucic E."/>
            <person name="Frey-Klett P."/>
            <person name="Fourrey C."/>
            <person name="Feussner I."/>
            <person name="Gay G."/>
            <person name="Grimwood J."/>
            <person name="Hoegger P.J."/>
            <person name="Jain P."/>
            <person name="Kilaru S."/>
            <person name="Labbe J."/>
            <person name="Lin Y.C."/>
            <person name="Legue V."/>
            <person name="Le Tacon F."/>
            <person name="Marmeisse R."/>
            <person name="Melayah D."/>
            <person name="Montanini B."/>
            <person name="Muratet M."/>
            <person name="Nehls U."/>
            <person name="Niculita-Hirzel H."/>
            <person name="Oudot-Le Secq M.P."/>
            <person name="Peter M."/>
            <person name="Quesneville H."/>
            <person name="Rajashekar B."/>
            <person name="Reich M."/>
            <person name="Rouhier N."/>
            <person name="Schmutz J."/>
            <person name="Yin T."/>
            <person name="Chalot M."/>
            <person name="Henrissat B."/>
            <person name="Kuees U."/>
            <person name="Lucas S."/>
            <person name="Van de Peer Y."/>
            <person name="Podila G.K."/>
            <person name="Polle A."/>
            <person name="Pukkila P.J."/>
            <person name="Richardson P.M."/>
            <person name="Rouze P."/>
            <person name="Sanders I.R."/>
            <person name="Stajich J.E."/>
            <person name="Tunlid A."/>
            <person name="Tuskan G."/>
            <person name="Grigoriev I.V."/>
        </authorList>
    </citation>
    <scope>NUCLEOTIDE SEQUENCE [LARGE SCALE GENOMIC DNA]</scope>
    <source>
        <strain evidence="3">S238N-H82 / ATCC MYA-4686</strain>
    </source>
</reference>
<dbReference type="KEGG" id="lbc:LACBIDRAFT_304298"/>
<dbReference type="HOGENOM" id="CLU_2590170_0_0_1"/>
<keyword evidence="1" id="KW-0472">Membrane</keyword>
<protein>
    <submittedName>
        <fullName evidence="2">Predicted protein</fullName>
    </submittedName>
</protein>
<keyword evidence="3" id="KW-1185">Reference proteome</keyword>
<dbReference type="AlphaFoldDB" id="B0DLB5"/>
<name>B0DLB5_LACBS</name>
<evidence type="ECO:0000313" key="2">
    <source>
        <dbReference type="EMBL" id="EDR04534.1"/>
    </source>
</evidence>
<dbReference type="InParanoid" id="B0DLB5"/>
<dbReference type="Proteomes" id="UP000001194">
    <property type="component" value="Unassembled WGS sequence"/>
</dbReference>
<dbReference type="GeneID" id="6080445"/>
<feature type="transmembrane region" description="Helical" evidence="1">
    <location>
        <begin position="40"/>
        <end position="65"/>
    </location>
</feature>
<evidence type="ECO:0000313" key="3">
    <source>
        <dbReference type="Proteomes" id="UP000001194"/>
    </source>
</evidence>
<dbReference type="EMBL" id="DS547117">
    <property type="protein sequence ID" value="EDR04534.1"/>
    <property type="molecule type" value="Genomic_DNA"/>
</dbReference>